<dbReference type="SUPFAM" id="SSF103473">
    <property type="entry name" value="MFS general substrate transporter"/>
    <property type="match status" value="1"/>
</dbReference>
<dbReference type="RefSeq" id="XP_013401658.1">
    <property type="nucleotide sequence ID" value="XM_013546204.1"/>
</dbReference>
<dbReference type="InterPro" id="IPR011701">
    <property type="entry name" value="MFS"/>
</dbReference>
<feature type="transmembrane region" description="Helical" evidence="5">
    <location>
        <begin position="343"/>
        <end position="366"/>
    </location>
</feature>
<feature type="transmembrane region" description="Helical" evidence="5">
    <location>
        <begin position="194"/>
        <end position="217"/>
    </location>
</feature>
<feature type="transmembrane region" description="Helical" evidence="5">
    <location>
        <begin position="282"/>
        <end position="306"/>
    </location>
</feature>
<dbReference type="Pfam" id="PF07690">
    <property type="entry name" value="MFS_1"/>
    <property type="match status" value="1"/>
</dbReference>
<dbReference type="GO" id="GO:0022857">
    <property type="term" value="F:transmembrane transporter activity"/>
    <property type="evidence" value="ECO:0007669"/>
    <property type="project" value="InterPro"/>
</dbReference>
<feature type="transmembrane region" description="Helical" evidence="5">
    <location>
        <begin position="378"/>
        <end position="400"/>
    </location>
</feature>
<keyword evidence="6" id="KW-1185">Reference proteome</keyword>
<dbReference type="InterPro" id="IPR049680">
    <property type="entry name" value="FLVCR1-2_SLC49-like"/>
</dbReference>
<evidence type="ECO:0000256" key="2">
    <source>
        <dbReference type="ARBA" id="ARBA00022692"/>
    </source>
</evidence>
<feature type="transmembrane region" description="Helical" evidence="5">
    <location>
        <begin position="99"/>
        <end position="117"/>
    </location>
</feature>
<evidence type="ECO:0000256" key="4">
    <source>
        <dbReference type="ARBA" id="ARBA00023136"/>
    </source>
</evidence>
<evidence type="ECO:0000256" key="3">
    <source>
        <dbReference type="ARBA" id="ARBA00022989"/>
    </source>
</evidence>
<dbReference type="AlphaFoldDB" id="A0A1S3IUA7"/>
<dbReference type="InterPro" id="IPR036259">
    <property type="entry name" value="MFS_trans_sf"/>
</dbReference>
<feature type="transmembrane region" description="Helical" evidence="5">
    <location>
        <begin position="72"/>
        <end position="92"/>
    </location>
</feature>
<feature type="transmembrane region" description="Helical" evidence="5">
    <location>
        <begin position="137"/>
        <end position="158"/>
    </location>
</feature>
<evidence type="ECO:0000313" key="6">
    <source>
        <dbReference type="Proteomes" id="UP000085678"/>
    </source>
</evidence>
<dbReference type="Gene3D" id="1.20.1250.20">
    <property type="entry name" value="MFS general substrate transporter like domains"/>
    <property type="match status" value="1"/>
</dbReference>
<dbReference type="CDD" id="cd17399">
    <property type="entry name" value="MFS_MFSD7"/>
    <property type="match status" value="1"/>
</dbReference>
<sequence>MLEEERGEGERQPLLSSSSSDRTEYKVYTRRWFMLVVVCLLNISNAMIWITYSPIADETATYYQTSLNGVNWLSLVYLVASIPFGLSATWLLDTLGLRAGIILGAWINCIGAALRVVSSISMVDQKFRFPVLMGGQAVAACSQSFVLFAPTKLAALWFRDDQRAIANMIASMSNPLGILVANVLSPVIQGSSGFLTMHLVFLGPALVAVVMATFGVWSSTPPTPPTASAERESEPFLLGLKQIAKNKQYWVLTVCFGAGLGLFNSLTTLIEQILCPWGYDDNFAGICGALLIGCGIIGAAGFSLFVDKTKKFEEVAKFCFCMAAAACVAFSLTARMYDIPVWIGISIALFGIFGFALYPVCLELAVETTFPVAEATSAGFLLISGQIQGIIFVLVMEVIAVELPVNNLQACKVSKVEPTPPMDYTYPDIFLCCVAAVGAIFLVTCFKCPYKRLRAEQASAAEKILNIASTSRQEQNDSSTQNDLLT</sequence>
<gene>
    <name evidence="7" type="primary">LOC106167413</name>
</gene>
<keyword evidence="3 5" id="KW-1133">Transmembrane helix</keyword>
<dbReference type="Proteomes" id="UP000085678">
    <property type="component" value="Unplaced"/>
</dbReference>
<dbReference type="STRING" id="7574.A0A1S3IUA7"/>
<dbReference type="OMA" id="STICWTG"/>
<protein>
    <submittedName>
        <fullName evidence="7">Solute carrier family 49 member A3</fullName>
    </submittedName>
</protein>
<accession>A0A1S3IUA7</accession>
<feature type="transmembrane region" description="Helical" evidence="5">
    <location>
        <begin position="165"/>
        <end position="188"/>
    </location>
</feature>
<comment type="subcellular location">
    <subcellularLocation>
        <location evidence="1">Membrane</location>
        <topology evidence="1">Multi-pass membrane protein</topology>
    </subcellularLocation>
</comment>
<keyword evidence="4 5" id="KW-0472">Membrane</keyword>
<dbReference type="PANTHER" id="PTHR10924:SF6">
    <property type="entry name" value="SOLUTE CARRIER FAMILY 49 MEMBER A3"/>
    <property type="match status" value="1"/>
</dbReference>
<dbReference type="OrthoDB" id="422206at2759"/>
<feature type="transmembrane region" description="Helical" evidence="5">
    <location>
        <begin position="32"/>
        <end position="52"/>
    </location>
</feature>
<proteinExistence type="predicted"/>
<feature type="transmembrane region" description="Helical" evidence="5">
    <location>
        <begin position="249"/>
        <end position="270"/>
    </location>
</feature>
<dbReference type="GO" id="GO:0016020">
    <property type="term" value="C:membrane"/>
    <property type="evidence" value="ECO:0007669"/>
    <property type="project" value="UniProtKB-SubCell"/>
</dbReference>
<keyword evidence="2 5" id="KW-0812">Transmembrane</keyword>
<evidence type="ECO:0000313" key="7">
    <source>
        <dbReference type="RefSeq" id="XP_013401658.1"/>
    </source>
</evidence>
<organism evidence="6 7">
    <name type="scientific">Lingula anatina</name>
    <name type="common">Brachiopod</name>
    <name type="synonym">Lingula unguis</name>
    <dbReference type="NCBI Taxonomy" id="7574"/>
    <lineage>
        <taxon>Eukaryota</taxon>
        <taxon>Metazoa</taxon>
        <taxon>Spiralia</taxon>
        <taxon>Lophotrochozoa</taxon>
        <taxon>Brachiopoda</taxon>
        <taxon>Linguliformea</taxon>
        <taxon>Lingulata</taxon>
        <taxon>Lingulida</taxon>
        <taxon>Linguloidea</taxon>
        <taxon>Lingulidae</taxon>
        <taxon>Lingula</taxon>
    </lineage>
</organism>
<feature type="transmembrane region" description="Helical" evidence="5">
    <location>
        <begin position="424"/>
        <end position="446"/>
    </location>
</feature>
<reference evidence="7" key="1">
    <citation type="submission" date="2025-08" db="UniProtKB">
        <authorList>
            <consortium name="RefSeq"/>
        </authorList>
    </citation>
    <scope>IDENTIFICATION</scope>
    <source>
        <tissue evidence="7">Gonads</tissue>
    </source>
</reference>
<dbReference type="KEGG" id="lak:106167413"/>
<dbReference type="InParanoid" id="A0A1S3IUA7"/>
<dbReference type="PANTHER" id="PTHR10924">
    <property type="entry name" value="MAJOR FACILITATOR SUPERFAMILY PROTEIN-RELATED"/>
    <property type="match status" value="1"/>
</dbReference>
<evidence type="ECO:0000256" key="1">
    <source>
        <dbReference type="ARBA" id="ARBA00004141"/>
    </source>
</evidence>
<name>A0A1S3IUA7_LINAN</name>
<feature type="transmembrane region" description="Helical" evidence="5">
    <location>
        <begin position="318"/>
        <end position="337"/>
    </location>
</feature>
<evidence type="ECO:0000256" key="5">
    <source>
        <dbReference type="SAM" id="Phobius"/>
    </source>
</evidence>
<dbReference type="GeneID" id="106167413"/>